<accession>A0A1G2PJX3</accession>
<name>A0A1G2PJX3_9BACT</name>
<proteinExistence type="predicted"/>
<dbReference type="AlphaFoldDB" id="A0A1G2PJX3"/>
<keyword evidence="1" id="KW-0472">Membrane</keyword>
<evidence type="ECO:0000256" key="1">
    <source>
        <dbReference type="SAM" id="Phobius"/>
    </source>
</evidence>
<sequence>MNNKGDRGFALLGILIAVTIIALLSIAFLQGGDIFSPKGDKTPQAIIDEAERAQEQLDERTEMFGEQLQESQTQYTAPAFLVLLEDNGEHGKQIGCNDSVVAVPLPAKEIGSDMQQSVEALLALKETEITVGGTTYYNALVQSDLTFAGLWVRQGKATLALEGTIRSGGVCDDPRIDAQLFQTLLQFPNVQKVEIQLNGSQEEYVRQFQLR</sequence>
<reference evidence="3 4" key="1">
    <citation type="journal article" date="2016" name="Nat. Commun.">
        <title>Thousands of microbial genomes shed light on interconnected biogeochemical processes in an aquifer system.</title>
        <authorList>
            <person name="Anantharaman K."/>
            <person name="Brown C.T."/>
            <person name="Hug L.A."/>
            <person name="Sharon I."/>
            <person name="Castelle C.J."/>
            <person name="Probst A.J."/>
            <person name="Thomas B.C."/>
            <person name="Singh A."/>
            <person name="Wilkins M.J."/>
            <person name="Karaoz U."/>
            <person name="Brodie E.L."/>
            <person name="Williams K.H."/>
            <person name="Hubbard S.S."/>
            <person name="Banfield J.F."/>
        </authorList>
    </citation>
    <scope>NUCLEOTIDE SEQUENCE [LARGE SCALE GENOMIC DNA]</scope>
</reference>
<keyword evidence="1" id="KW-0812">Transmembrane</keyword>
<feature type="transmembrane region" description="Helical" evidence="1">
    <location>
        <begin position="9"/>
        <end position="29"/>
    </location>
</feature>
<dbReference type="Pfam" id="PF10646">
    <property type="entry name" value="Germane"/>
    <property type="match status" value="1"/>
</dbReference>
<keyword evidence="1" id="KW-1133">Transmembrane helix</keyword>
<protein>
    <recommendedName>
        <fullName evidence="2">GerMN domain-containing protein</fullName>
    </recommendedName>
</protein>
<evidence type="ECO:0000259" key="2">
    <source>
        <dbReference type="Pfam" id="PF10646"/>
    </source>
</evidence>
<organism evidence="3 4">
    <name type="scientific">Candidatus Terrybacteria bacterium RIFCSPHIGHO2_01_FULL_48_17</name>
    <dbReference type="NCBI Taxonomy" id="1802362"/>
    <lineage>
        <taxon>Bacteria</taxon>
        <taxon>Candidatus Terryibacteriota</taxon>
    </lineage>
</organism>
<dbReference type="EMBL" id="MHSS01000005">
    <property type="protein sequence ID" value="OHA48616.1"/>
    <property type="molecule type" value="Genomic_DNA"/>
</dbReference>
<dbReference type="STRING" id="1802362.A2806_00455"/>
<dbReference type="InterPro" id="IPR019606">
    <property type="entry name" value="GerMN"/>
</dbReference>
<feature type="domain" description="GerMN" evidence="2">
    <location>
        <begin position="110"/>
        <end position="202"/>
    </location>
</feature>
<evidence type="ECO:0000313" key="4">
    <source>
        <dbReference type="Proteomes" id="UP000177629"/>
    </source>
</evidence>
<dbReference type="Proteomes" id="UP000177629">
    <property type="component" value="Unassembled WGS sequence"/>
</dbReference>
<gene>
    <name evidence="3" type="ORF">A2806_00455</name>
</gene>
<comment type="caution">
    <text evidence="3">The sequence shown here is derived from an EMBL/GenBank/DDBJ whole genome shotgun (WGS) entry which is preliminary data.</text>
</comment>
<evidence type="ECO:0000313" key="3">
    <source>
        <dbReference type="EMBL" id="OHA48616.1"/>
    </source>
</evidence>